<dbReference type="InterPro" id="IPR034660">
    <property type="entry name" value="DinB/YfiT-like"/>
</dbReference>
<organism evidence="2 3">
    <name type="scientific">Fimbriiglobus ruber</name>
    <dbReference type="NCBI Taxonomy" id="1908690"/>
    <lineage>
        <taxon>Bacteria</taxon>
        <taxon>Pseudomonadati</taxon>
        <taxon>Planctomycetota</taxon>
        <taxon>Planctomycetia</taxon>
        <taxon>Gemmatales</taxon>
        <taxon>Gemmataceae</taxon>
        <taxon>Fimbriiglobus</taxon>
    </lineage>
</organism>
<evidence type="ECO:0000313" key="3">
    <source>
        <dbReference type="Proteomes" id="UP000214646"/>
    </source>
</evidence>
<protein>
    <recommendedName>
        <fullName evidence="1">DinB-like domain-containing protein</fullName>
    </recommendedName>
</protein>
<keyword evidence="3" id="KW-1185">Reference proteome</keyword>
<sequence>MPTPAELADAYLSGAAQLRAAVAGMTRDQLLARPIAGKWSTLEVVCHLADFDPIIADRIRRIIALEKPLMIGADENAFAKQLAYHERDVEEELAVVEATRKSMARILRQLPAEALQRVGVHSERGLLTLEQVIVLGTRHIPNHLAFVAEKKKALGIA</sequence>
<accession>A0A225E1V4</accession>
<reference evidence="3" key="1">
    <citation type="submission" date="2017-06" db="EMBL/GenBank/DDBJ databases">
        <title>Genome analysis of Fimbriiglobus ruber SP5, the first member of the order Planctomycetales with confirmed chitinolytic capability.</title>
        <authorList>
            <person name="Ravin N.V."/>
            <person name="Rakitin A.L."/>
            <person name="Ivanova A.A."/>
            <person name="Beletsky A.V."/>
            <person name="Kulichevskaya I.S."/>
            <person name="Mardanov A.V."/>
            <person name="Dedysh S.N."/>
        </authorList>
    </citation>
    <scope>NUCLEOTIDE SEQUENCE [LARGE SCALE GENOMIC DNA]</scope>
    <source>
        <strain evidence="3">SP5</strain>
    </source>
</reference>
<feature type="domain" description="DinB-like" evidence="1">
    <location>
        <begin position="16"/>
        <end position="145"/>
    </location>
</feature>
<dbReference type="Proteomes" id="UP000214646">
    <property type="component" value="Unassembled WGS sequence"/>
</dbReference>
<dbReference type="EMBL" id="NIDE01000004">
    <property type="protein sequence ID" value="OWK43459.1"/>
    <property type="molecule type" value="Genomic_DNA"/>
</dbReference>
<evidence type="ECO:0000259" key="1">
    <source>
        <dbReference type="Pfam" id="PF12867"/>
    </source>
</evidence>
<dbReference type="InterPro" id="IPR024775">
    <property type="entry name" value="DinB-like"/>
</dbReference>
<dbReference type="OrthoDB" id="9793216at2"/>
<proteinExistence type="predicted"/>
<dbReference type="RefSeq" id="WP_088254291.1">
    <property type="nucleotide sequence ID" value="NZ_NIDE01000004.1"/>
</dbReference>
<dbReference type="SUPFAM" id="SSF109854">
    <property type="entry name" value="DinB/YfiT-like putative metalloenzymes"/>
    <property type="match status" value="1"/>
</dbReference>
<name>A0A225E1V4_9BACT</name>
<dbReference type="Gene3D" id="1.20.120.450">
    <property type="entry name" value="dinb family like domain"/>
    <property type="match status" value="1"/>
</dbReference>
<dbReference type="AlphaFoldDB" id="A0A225E1V4"/>
<evidence type="ECO:0000313" key="2">
    <source>
        <dbReference type="EMBL" id="OWK43459.1"/>
    </source>
</evidence>
<gene>
    <name evidence="2" type="ORF">FRUB_03058</name>
</gene>
<dbReference type="Pfam" id="PF12867">
    <property type="entry name" value="DinB_2"/>
    <property type="match status" value="1"/>
</dbReference>
<comment type="caution">
    <text evidence="2">The sequence shown here is derived from an EMBL/GenBank/DDBJ whole genome shotgun (WGS) entry which is preliminary data.</text>
</comment>